<dbReference type="EMBL" id="JBHTMV010000003">
    <property type="protein sequence ID" value="MFD1293818.1"/>
    <property type="molecule type" value="Genomic_DNA"/>
</dbReference>
<evidence type="ECO:0000313" key="4">
    <source>
        <dbReference type="EMBL" id="MFD1293818.1"/>
    </source>
</evidence>
<dbReference type="Proteomes" id="UP001597241">
    <property type="component" value="Unassembled WGS sequence"/>
</dbReference>
<comment type="function">
    <text evidence="1">May be involved in the biogenesis of curli organelles.</text>
</comment>
<evidence type="ECO:0000313" key="5">
    <source>
        <dbReference type="Proteomes" id="UP001597241"/>
    </source>
</evidence>
<evidence type="ECO:0000256" key="2">
    <source>
        <dbReference type="ARBA" id="ARBA00014024"/>
    </source>
</evidence>
<dbReference type="InterPro" id="IPR053722">
    <property type="entry name" value="Curli_assembly_CsgC/AgfC"/>
</dbReference>
<dbReference type="InterPro" id="IPR018900">
    <property type="entry name" value="Curli_CsgE"/>
</dbReference>
<evidence type="ECO:0000256" key="3">
    <source>
        <dbReference type="ARBA" id="ARBA00022729"/>
    </source>
</evidence>
<name>A0ABW3WPZ5_9FLAO</name>
<reference evidence="5" key="1">
    <citation type="journal article" date="2019" name="Int. J. Syst. Evol. Microbiol.">
        <title>The Global Catalogue of Microorganisms (GCM) 10K type strain sequencing project: providing services to taxonomists for standard genome sequencing and annotation.</title>
        <authorList>
            <consortium name="The Broad Institute Genomics Platform"/>
            <consortium name="The Broad Institute Genome Sequencing Center for Infectious Disease"/>
            <person name="Wu L."/>
            <person name="Ma J."/>
        </authorList>
    </citation>
    <scope>NUCLEOTIDE SEQUENCE [LARGE SCALE GENOMIC DNA]</scope>
    <source>
        <strain evidence="5">CCUG 62221</strain>
    </source>
</reference>
<evidence type="ECO:0000256" key="1">
    <source>
        <dbReference type="ARBA" id="ARBA00003989"/>
    </source>
</evidence>
<dbReference type="RefSeq" id="WP_386809009.1">
    <property type="nucleotide sequence ID" value="NZ_JBHTMV010000003.1"/>
</dbReference>
<protein>
    <recommendedName>
        <fullName evidence="2">Curli production assembly/transport component CsgE</fullName>
    </recommendedName>
</protein>
<dbReference type="Gene3D" id="2.60.40.2420">
    <property type="match status" value="1"/>
</dbReference>
<sequence length="242" mass="27744">MKSSFSTLLFLTLLFSVFTINAQLSEYVIGKINVLEVDNFIVVRAHVENNELTFKPNLAYNLVGLKKSASGNYSSNRQSGEFSLKPQESQDVSELRLSIENDEEIKVYLFIKHEDVLVSSDSLVILPQGQKLKAKKEVNEGEFVITGIVIDDVLTKMGKDFHDFFYQSYLTSGIKYPFIIYIKEKPYLGRNSIVSIEVDDRKIYEFMARPDEEFLKSAVNQSLQNVSQYAKQRKLLLKNSRI</sequence>
<gene>
    <name evidence="4" type="ORF">ACFQ5N_08230</name>
</gene>
<organism evidence="4 5">
    <name type="scientific">Lutibacter holmesii</name>
    <dbReference type="NCBI Taxonomy" id="1137985"/>
    <lineage>
        <taxon>Bacteria</taxon>
        <taxon>Pseudomonadati</taxon>
        <taxon>Bacteroidota</taxon>
        <taxon>Flavobacteriia</taxon>
        <taxon>Flavobacteriales</taxon>
        <taxon>Flavobacteriaceae</taxon>
        <taxon>Lutibacter</taxon>
    </lineage>
</organism>
<comment type="caution">
    <text evidence="4">The sequence shown here is derived from an EMBL/GenBank/DDBJ whole genome shotgun (WGS) entry which is preliminary data.</text>
</comment>
<accession>A0ABW3WPZ5</accession>
<dbReference type="Pfam" id="PF10627">
    <property type="entry name" value="CsgE"/>
    <property type="match status" value="1"/>
</dbReference>
<proteinExistence type="predicted"/>
<keyword evidence="3" id="KW-0732">Signal</keyword>
<keyword evidence="5" id="KW-1185">Reference proteome</keyword>